<keyword evidence="1" id="KW-0812">Transmembrane</keyword>
<evidence type="ECO:0000256" key="1">
    <source>
        <dbReference type="SAM" id="Phobius"/>
    </source>
</evidence>
<evidence type="ECO:0000313" key="2">
    <source>
        <dbReference type="EMBL" id="KAK4212797.1"/>
    </source>
</evidence>
<organism evidence="2 3">
    <name type="scientific">Rhypophila decipiens</name>
    <dbReference type="NCBI Taxonomy" id="261697"/>
    <lineage>
        <taxon>Eukaryota</taxon>
        <taxon>Fungi</taxon>
        <taxon>Dikarya</taxon>
        <taxon>Ascomycota</taxon>
        <taxon>Pezizomycotina</taxon>
        <taxon>Sordariomycetes</taxon>
        <taxon>Sordariomycetidae</taxon>
        <taxon>Sordariales</taxon>
        <taxon>Naviculisporaceae</taxon>
        <taxon>Rhypophila</taxon>
    </lineage>
</organism>
<keyword evidence="1" id="KW-1133">Transmembrane helix</keyword>
<reference evidence="2" key="1">
    <citation type="journal article" date="2023" name="Mol. Phylogenet. Evol.">
        <title>Genome-scale phylogeny and comparative genomics of the fungal order Sordariales.</title>
        <authorList>
            <person name="Hensen N."/>
            <person name="Bonometti L."/>
            <person name="Westerberg I."/>
            <person name="Brannstrom I.O."/>
            <person name="Guillou S."/>
            <person name="Cros-Aarteil S."/>
            <person name="Calhoun S."/>
            <person name="Haridas S."/>
            <person name="Kuo A."/>
            <person name="Mondo S."/>
            <person name="Pangilinan J."/>
            <person name="Riley R."/>
            <person name="LaButti K."/>
            <person name="Andreopoulos B."/>
            <person name="Lipzen A."/>
            <person name="Chen C."/>
            <person name="Yan M."/>
            <person name="Daum C."/>
            <person name="Ng V."/>
            <person name="Clum A."/>
            <person name="Steindorff A."/>
            <person name="Ohm R.A."/>
            <person name="Martin F."/>
            <person name="Silar P."/>
            <person name="Natvig D.O."/>
            <person name="Lalanne C."/>
            <person name="Gautier V."/>
            <person name="Ament-Velasquez S.L."/>
            <person name="Kruys A."/>
            <person name="Hutchinson M.I."/>
            <person name="Powell A.J."/>
            <person name="Barry K."/>
            <person name="Miller A.N."/>
            <person name="Grigoriev I.V."/>
            <person name="Debuchy R."/>
            <person name="Gladieux P."/>
            <person name="Hiltunen Thoren M."/>
            <person name="Johannesson H."/>
        </authorList>
    </citation>
    <scope>NUCLEOTIDE SEQUENCE</scope>
    <source>
        <strain evidence="2">PSN293</strain>
    </source>
</reference>
<reference evidence="2" key="2">
    <citation type="submission" date="2023-05" db="EMBL/GenBank/DDBJ databases">
        <authorList>
            <consortium name="Lawrence Berkeley National Laboratory"/>
            <person name="Steindorff A."/>
            <person name="Hensen N."/>
            <person name="Bonometti L."/>
            <person name="Westerberg I."/>
            <person name="Brannstrom I.O."/>
            <person name="Guillou S."/>
            <person name="Cros-Aarteil S."/>
            <person name="Calhoun S."/>
            <person name="Haridas S."/>
            <person name="Kuo A."/>
            <person name="Mondo S."/>
            <person name="Pangilinan J."/>
            <person name="Riley R."/>
            <person name="Labutti K."/>
            <person name="Andreopoulos B."/>
            <person name="Lipzen A."/>
            <person name="Chen C."/>
            <person name="Yanf M."/>
            <person name="Daum C."/>
            <person name="Ng V."/>
            <person name="Clum A."/>
            <person name="Ohm R."/>
            <person name="Martin F."/>
            <person name="Silar P."/>
            <person name="Natvig D."/>
            <person name="Lalanne C."/>
            <person name="Gautier V."/>
            <person name="Ament-Velasquez S.L."/>
            <person name="Kruys A."/>
            <person name="Hutchinson M.I."/>
            <person name="Powell A.J."/>
            <person name="Barry K."/>
            <person name="Miller A.N."/>
            <person name="Grigoriev I.V."/>
            <person name="Debuchy R."/>
            <person name="Gladieux P."/>
            <person name="Thoren M.H."/>
            <person name="Johannesson H."/>
        </authorList>
    </citation>
    <scope>NUCLEOTIDE SEQUENCE</scope>
    <source>
        <strain evidence="2">PSN293</strain>
    </source>
</reference>
<accession>A0AAN7B7D2</accession>
<gene>
    <name evidence="2" type="ORF">QBC37DRAFT_374736</name>
</gene>
<dbReference type="EMBL" id="MU858121">
    <property type="protein sequence ID" value="KAK4212797.1"/>
    <property type="molecule type" value="Genomic_DNA"/>
</dbReference>
<dbReference type="AlphaFoldDB" id="A0AAN7B7D2"/>
<comment type="caution">
    <text evidence="2">The sequence shown here is derived from an EMBL/GenBank/DDBJ whole genome shotgun (WGS) entry which is preliminary data.</text>
</comment>
<keyword evidence="1" id="KW-0472">Membrane</keyword>
<feature type="transmembrane region" description="Helical" evidence="1">
    <location>
        <begin position="102"/>
        <end position="120"/>
    </location>
</feature>
<feature type="transmembrane region" description="Helical" evidence="1">
    <location>
        <begin position="61"/>
        <end position="90"/>
    </location>
</feature>
<dbReference type="Proteomes" id="UP001301769">
    <property type="component" value="Unassembled WGS sequence"/>
</dbReference>
<sequence>MTMLQQGPSDQPSMGEQIFSDGKVGFSAEPVLHTSDDIAIPTVWVTTVPAPTGPNSSDGTLLSITAVVVLWAMVLIIVWAQLIAIAVWLCCFSRRGREMWRALWGWVCNSMLRFFMWARFLDTRA</sequence>
<proteinExistence type="predicted"/>
<protein>
    <submittedName>
        <fullName evidence="2">Uncharacterized protein</fullName>
    </submittedName>
</protein>
<evidence type="ECO:0000313" key="3">
    <source>
        <dbReference type="Proteomes" id="UP001301769"/>
    </source>
</evidence>
<keyword evidence="3" id="KW-1185">Reference proteome</keyword>
<name>A0AAN7B7D2_9PEZI</name>